<sequence>MHSNNFNKNVLDTLGLNVVLLDPDGMVVSYNKQWEKFAKNNNNPSLKNSDIGSNYLEVTKKAMLEGDKFAEKAFDGIMSIIKGQCNEFDLEYPCHSPNEKRWFIMHARKCIGQDLVVIYHENITDRKIAEEKLKASEEKYKKLAESTDAILWEYDLLQDRWTYVAPQVTDILGYPPEKWNDMQFWMDRIHPEDKENAVKYFSECMECGTARRFEYRFFRKDNSIAWIRDVLNVDTINKVPVKLRGFMIDITEHKHLEELKKKELLLKEIHHRVKNNLQVIASLLNMQSRNFDDDKIKDAFRDSQNRIRSMSLAHEKLYGSEKLANIELSDYIKSLENFIVQTHDTYKTKIYLINDLDTAYLDIDKTIPLGLILTELMTNSFKHAFPNRSEGTISIKFKTLDDGYLLNISDDGIGISDEFDVETSKSLGLKIVNMLVQQLHASIEMTNSNGTDYVIRF</sequence>
<dbReference type="InterPro" id="IPR035965">
    <property type="entry name" value="PAS-like_dom_sf"/>
</dbReference>
<dbReference type="NCBIfam" id="TIGR00229">
    <property type="entry name" value="sensory_box"/>
    <property type="match status" value="1"/>
</dbReference>
<feature type="domain" description="PAC" evidence="3">
    <location>
        <begin position="211"/>
        <end position="262"/>
    </location>
</feature>
<dbReference type="SMART" id="SM00387">
    <property type="entry name" value="HATPase_c"/>
    <property type="match status" value="1"/>
</dbReference>
<dbReference type="Proteomes" id="UP000006622">
    <property type="component" value="Chromosome"/>
</dbReference>
<accession>F7XPE3</accession>
<dbReference type="PROSITE" id="PS50109">
    <property type="entry name" value="HIS_KIN"/>
    <property type="match status" value="1"/>
</dbReference>
<dbReference type="Gene3D" id="3.30.565.10">
    <property type="entry name" value="Histidine kinase-like ATPase, C-terminal domain"/>
    <property type="match status" value="1"/>
</dbReference>
<evidence type="ECO:0000313" key="5">
    <source>
        <dbReference type="Proteomes" id="UP000006622"/>
    </source>
</evidence>
<evidence type="ECO:0000259" key="2">
    <source>
        <dbReference type="PROSITE" id="PS50112"/>
    </source>
</evidence>
<dbReference type="InterPro" id="IPR003594">
    <property type="entry name" value="HATPase_dom"/>
</dbReference>
<dbReference type="KEGG" id="mzh:Mzhil_0396"/>
<dbReference type="AlphaFoldDB" id="F7XPE3"/>
<keyword evidence="5" id="KW-1185">Reference proteome</keyword>
<name>F7XPE3_METZD</name>
<evidence type="ECO:0000259" key="1">
    <source>
        <dbReference type="PROSITE" id="PS50109"/>
    </source>
</evidence>
<dbReference type="PANTHER" id="PTHR43065:SF23">
    <property type="entry name" value="SENSOR HISTIDINE KINASE PDTAS"/>
    <property type="match status" value="1"/>
</dbReference>
<feature type="domain" description="Histidine kinase" evidence="1">
    <location>
        <begin position="268"/>
        <end position="457"/>
    </location>
</feature>
<dbReference type="RefSeq" id="WP_013897710.1">
    <property type="nucleotide sequence ID" value="NC_015676.1"/>
</dbReference>
<dbReference type="CDD" id="cd00130">
    <property type="entry name" value="PAS"/>
    <property type="match status" value="1"/>
</dbReference>
<dbReference type="InterPro" id="IPR013655">
    <property type="entry name" value="PAS_fold_3"/>
</dbReference>
<protein>
    <submittedName>
        <fullName evidence="4">Signal transduction histidine kinase</fullName>
    </submittedName>
</protein>
<dbReference type="Pfam" id="PF02518">
    <property type="entry name" value="HATPase_c"/>
    <property type="match status" value="1"/>
</dbReference>
<dbReference type="HOGENOM" id="CLU_000445_114_57_2"/>
<dbReference type="InterPro" id="IPR036890">
    <property type="entry name" value="HATPase_C_sf"/>
</dbReference>
<dbReference type="Pfam" id="PF07568">
    <property type="entry name" value="HisKA_2"/>
    <property type="match status" value="1"/>
</dbReference>
<evidence type="ECO:0000313" key="4">
    <source>
        <dbReference type="EMBL" id="AEH60271.1"/>
    </source>
</evidence>
<dbReference type="InterPro" id="IPR000700">
    <property type="entry name" value="PAS-assoc_C"/>
</dbReference>
<dbReference type="GO" id="GO:0016301">
    <property type="term" value="F:kinase activity"/>
    <property type="evidence" value="ECO:0007669"/>
    <property type="project" value="UniProtKB-KW"/>
</dbReference>
<keyword evidence="4" id="KW-0808">Transferase</keyword>
<dbReference type="OrthoDB" id="8127at2157"/>
<dbReference type="PROSITE" id="PS50112">
    <property type="entry name" value="PAS"/>
    <property type="match status" value="1"/>
</dbReference>
<dbReference type="Gene3D" id="3.30.450.20">
    <property type="entry name" value="PAS domain"/>
    <property type="match status" value="2"/>
</dbReference>
<dbReference type="PROSITE" id="PS50113">
    <property type="entry name" value="PAC"/>
    <property type="match status" value="1"/>
</dbReference>
<feature type="domain" description="PAS" evidence="2">
    <location>
        <begin position="136"/>
        <end position="208"/>
    </location>
</feature>
<evidence type="ECO:0000259" key="3">
    <source>
        <dbReference type="PROSITE" id="PS50113"/>
    </source>
</evidence>
<dbReference type="SUPFAM" id="SSF55785">
    <property type="entry name" value="PYP-like sensor domain (PAS domain)"/>
    <property type="match status" value="1"/>
</dbReference>
<proteinExistence type="predicted"/>
<dbReference type="STRING" id="679901.Mzhil_0396"/>
<organism evidence="4 5">
    <name type="scientific">Methanosalsum zhilinae (strain DSM 4017 / NBRC 107636 / OCM 62 / WeN5)</name>
    <name type="common">Methanohalophilus zhilinae</name>
    <dbReference type="NCBI Taxonomy" id="679901"/>
    <lineage>
        <taxon>Archaea</taxon>
        <taxon>Methanobacteriati</taxon>
        <taxon>Methanobacteriota</taxon>
        <taxon>Stenosarchaea group</taxon>
        <taxon>Methanomicrobia</taxon>
        <taxon>Methanosarcinales</taxon>
        <taxon>Methanosarcinaceae</taxon>
        <taxon>Methanosalsum</taxon>
    </lineage>
</organism>
<gene>
    <name evidence="4" type="ordered locus">Mzhil_0396</name>
</gene>
<dbReference type="InterPro" id="IPR011495">
    <property type="entry name" value="Sig_transdc_His_kin_sub2_dim/P"/>
</dbReference>
<dbReference type="EMBL" id="CP002101">
    <property type="protein sequence ID" value="AEH60271.1"/>
    <property type="molecule type" value="Genomic_DNA"/>
</dbReference>
<dbReference type="SMART" id="SM00091">
    <property type="entry name" value="PAS"/>
    <property type="match status" value="1"/>
</dbReference>
<dbReference type="SUPFAM" id="SSF55874">
    <property type="entry name" value="ATPase domain of HSP90 chaperone/DNA topoisomerase II/histidine kinase"/>
    <property type="match status" value="1"/>
</dbReference>
<dbReference type="Pfam" id="PF08447">
    <property type="entry name" value="PAS_3"/>
    <property type="match status" value="1"/>
</dbReference>
<dbReference type="InterPro" id="IPR000014">
    <property type="entry name" value="PAS"/>
</dbReference>
<dbReference type="GeneID" id="10822001"/>
<dbReference type="PANTHER" id="PTHR43065">
    <property type="entry name" value="SENSOR HISTIDINE KINASE"/>
    <property type="match status" value="1"/>
</dbReference>
<keyword evidence="4" id="KW-0418">Kinase</keyword>
<reference evidence="4 5" key="1">
    <citation type="submission" date="2010-07" db="EMBL/GenBank/DDBJ databases">
        <title>The complete genome of Methanosalsum zhilinae DSM 4017.</title>
        <authorList>
            <consortium name="US DOE Joint Genome Institute (JGI-PGF)"/>
            <person name="Lucas S."/>
            <person name="Copeland A."/>
            <person name="Lapidus A."/>
            <person name="Glavina del Rio T."/>
            <person name="Dalin E."/>
            <person name="Tice H."/>
            <person name="Bruce D."/>
            <person name="Goodwin L."/>
            <person name="Pitluck S."/>
            <person name="Kyrpides N."/>
            <person name="Mavromatis K."/>
            <person name="Ovchinnikova G."/>
            <person name="Daligault H."/>
            <person name="Detter J.C."/>
            <person name="Han C."/>
            <person name="Tapia R."/>
            <person name="Larimer F."/>
            <person name="Land M."/>
            <person name="Hauser L."/>
            <person name="Markowitz V."/>
            <person name="Cheng J.-F."/>
            <person name="Hugenholtz P."/>
            <person name="Woyke T."/>
            <person name="Wu D."/>
            <person name="Spring S."/>
            <person name="Schueler E."/>
            <person name="Brambilla E."/>
            <person name="Klenk H.-P."/>
            <person name="Eisen J.A."/>
        </authorList>
    </citation>
    <scope>NUCLEOTIDE SEQUENCE [LARGE SCALE GENOMIC DNA]</scope>
    <source>
        <strain evidence="5">DSM 4017 / NBRC 107636 / OCM 62 / WeN5</strain>
    </source>
</reference>
<dbReference type="InterPro" id="IPR005467">
    <property type="entry name" value="His_kinase_dom"/>
</dbReference>